<evidence type="ECO:0008006" key="4">
    <source>
        <dbReference type="Google" id="ProtNLM"/>
    </source>
</evidence>
<evidence type="ECO:0000256" key="1">
    <source>
        <dbReference type="SAM" id="MobiDB-lite"/>
    </source>
</evidence>
<dbReference type="EMBL" id="CP159290">
    <property type="protein sequence ID" value="XCH32018.1"/>
    <property type="molecule type" value="Genomic_DNA"/>
</dbReference>
<feature type="transmembrane region" description="Helical" evidence="2">
    <location>
        <begin position="84"/>
        <end position="103"/>
    </location>
</feature>
<feature type="region of interest" description="Disordered" evidence="1">
    <location>
        <begin position="113"/>
        <end position="147"/>
    </location>
</feature>
<keyword evidence="2" id="KW-1133">Transmembrane helix</keyword>
<feature type="transmembrane region" description="Helical" evidence="2">
    <location>
        <begin position="176"/>
        <end position="199"/>
    </location>
</feature>
<accession>A0AAU8G8T1</accession>
<protein>
    <recommendedName>
        <fullName evidence="4">DUF4328 domain-containing protein</fullName>
    </recommendedName>
</protein>
<keyword evidence="2" id="KW-0812">Transmembrane</keyword>
<dbReference type="RefSeq" id="WP_353709434.1">
    <property type="nucleotide sequence ID" value="NZ_CP159290.1"/>
</dbReference>
<gene>
    <name evidence="3" type="ORF">ABRQ22_10235</name>
</gene>
<organism evidence="3">
    <name type="scientific">Cellulosimicrobium sp. ES-005</name>
    <dbReference type="NCBI Taxonomy" id="3163031"/>
    <lineage>
        <taxon>Bacteria</taxon>
        <taxon>Bacillati</taxon>
        <taxon>Actinomycetota</taxon>
        <taxon>Actinomycetes</taxon>
        <taxon>Micrococcales</taxon>
        <taxon>Promicromonosporaceae</taxon>
        <taxon>Cellulosimicrobium</taxon>
    </lineage>
</organism>
<feature type="transmembrane region" description="Helical" evidence="2">
    <location>
        <begin position="211"/>
        <end position="234"/>
    </location>
</feature>
<proteinExistence type="predicted"/>
<name>A0AAU8G8T1_9MICO</name>
<dbReference type="AlphaFoldDB" id="A0AAU8G8T1"/>
<reference evidence="3" key="1">
    <citation type="submission" date="2024-06" db="EMBL/GenBank/DDBJ databases">
        <title>Complete genome sequence of the cellulolytic actinobacterium, Cellulosimicrobium ES-005.</title>
        <authorList>
            <person name="Matthews C.T."/>
            <person name="Underwood K.D."/>
            <person name="Ghanchi K.M."/>
            <person name="Fields S.D."/>
            <person name="Gardner S.G."/>
        </authorList>
    </citation>
    <scope>NUCLEOTIDE SEQUENCE</scope>
    <source>
        <strain evidence="3">ES-005</strain>
    </source>
</reference>
<feature type="transmembrane region" description="Helical" evidence="2">
    <location>
        <begin position="30"/>
        <end position="52"/>
    </location>
</feature>
<evidence type="ECO:0000313" key="3">
    <source>
        <dbReference type="EMBL" id="XCH32018.1"/>
    </source>
</evidence>
<evidence type="ECO:0000256" key="2">
    <source>
        <dbReference type="SAM" id="Phobius"/>
    </source>
</evidence>
<sequence>MSAGRDGASDAQVEAARSAWDRAVRATDGLAAGVTTFAVAGSATAVVLAATARSATLSTWFLLPSRSSTRSGTWWVWDVPTADVWWITVAVLLPPAVAALVGARRTRRRRAEIETGLAREGGRPPVAGSPASRPRRGARSAPSAAQRRAREAAAARRRVVRQGRWVERRRAYPAPLALVSAVVAATAGTWWVLALVVAWSGDAVPGRLRSLAAGCWVPATWVSLALVAVLAWYVGPRPPRRSPRERDGA</sequence>
<keyword evidence="2" id="KW-0472">Membrane</keyword>